<dbReference type="PANTHER" id="PTHR35394">
    <property type="entry name" value="DUF3176 DOMAIN-CONTAINING PROTEIN"/>
    <property type="match status" value="1"/>
</dbReference>
<feature type="non-terminal residue" evidence="2">
    <location>
        <position position="1"/>
    </location>
</feature>
<dbReference type="PANTHER" id="PTHR35394:SF5">
    <property type="entry name" value="DUF3176 DOMAIN-CONTAINING PROTEIN"/>
    <property type="match status" value="1"/>
</dbReference>
<dbReference type="Pfam" id="PF11374">
    <property type="entry name" value="DUF3176"/>
    <property type="match status" value="1"/>
</dbReference>
<proteinExistence type="predicted"/>
<organism evidence="2 3">
    <name type="scientific">Ophiobolus disseminans</name>
    <dbReference type="NCBI Taxonomy" id="1469910"/>
    <lineage>
        <taxon>Eukaryota</taxon>
        <taxon>Fungi</taxon>
        <taxon>Dikarya</taxon>
        <taxon>Ascomycota</taxon>
        <taxon>Pezizomycotina</taxon>
        <taxon>Dothideomycetes</taxon>
        <taxon>Pleosporomycetidae</taxon>
        <taxon>Pleosporales</taxon>
        <taxon>Pleosporineae</taxon>
        <taxon>Phaeosphaeriaceae</taxon>
        <taxon>Ophiobolus</taxon>
    </lineage>
</organism>
<keyword evidence="1" id="KW-1133">Transmembrane helix</keyword>
<evidence type="ECO:0000256" key="1">
    <source>
        <dbReference type="SAM" id="Phobius"/>
    </source>
</evidence>
<dbReference type="AlphaFoldDB" id="A0A6A7AKY4"/>
<gene>
    <name evidence="2" type="ORF">CC86DRAFT_279516</name>
</gene>
<dbReference type="OrthoDB" id="5242705at2759"/>
<evidence type="ECO:0000313" key="2">
    <source>
        <dbReference type="EMBL" id="KAF2833822.1"/>
    </source>
</evidence>
<reference evidence="2" key="1">
    <citation type="journal article" date="2020" name="Stud. Mycol.">
        <title>101 Dothideomycetes genomes: a test case for predicting lifestyles and emergence of pathogens.</title>
        <authorList>
            <person name="Haridas S."/>
            <person name="Albert R."/>
            <person name="Binder M."/>
            <person name="Bloem J."/>
            <person name="Labutti K."/>
            <person name="Salamov A."/>
            <person name="Andreopoulos B."/>
            <person name="Baker S."/>
            <person name="Barry K."/>
            <person name="Bills G."/>
            <person name="Bluhm B."/>
            <person name="Cannon C."/>
            <person name="Castanera R."/>
            <person name="Culley D."/>
            <person name="Daum C."/>
            <person name="Ezra D."/>
            <person name="Gonzalez J."/>
            <person name="Henrissat B."/>
            <person name="Kuo A."/>
            <person name="Liang C."/>
            <person name="Lipzen A."/>
            <person name="Lutzoni F."/>
            <person name="Magnuson J."/>
            <person name="Mondo S."/>
            <person name="Nolan M."/>
            <person name="Ohm R."/>
            <person name="Pangilinan J."/>
            <person name="Park H.-J."/>
            <person name="Ramirez L."/>
            <person name="Alfaro M."/>
            <person name="Sun H."/>
            <person name="Tritt A."/>
            <person name="Yoshinaga Y."/>
            <person name="Zwiers L.-H."/>
            <person name="Turgeon B."/>
            <person name="Goodwin S."/>
            <person name="Spatafora J."/>
            <person name="Crous P."/>
            <person name="Grigoriev I."/>
        </authorList>
    </citation>
    <scope>NUCLEOTIDE SEQUENCE</scope>
    <source>
        <strain evidence="2">CBS 113818</strain>
    </source>
</reference>
<feature type="transmembrane region" description="Helical" evidence="1">
    <location>
        <begin position="15"/>
        <end position="35"/>
    </location>
</feature>
<evidence type="ECO:0000313" key="3">
    <source>
        <dbReference type="Proteomes" id="UP000799424"/>
    </source>
</evidence>
<name>A0A6A7AKY4_9PLEO</name>
<protein>
    <submittedName>
        <fullName evidence="2">Uncharacterized protein</fullName>
    </submittedName>
</protein>
<keyword evidence="3" id="KW-1185">Reference proteome</keyword>
<accession>A0A6A7AKY4</accession>
<sequence length="111" mass="12494">STSLWTLLRQWQWEFTTWFLGSCALASIVVLLVIFQDRSLKEWPSGISLATTIAALSQITQSALLYAVSSCIGQLKWDWLRKKRSASDLDRFEEASRGPKGSLLLLFTIGL</sequence>
<keyword evidence="1" id="KW-0812">Transmembrane</keyword>
<dbReference type="InterPro" id="IPR021514">
    <property type="entry name" value="DUF3176"/>
</dbReference>
<dbReference type="EMBL" id="MU006216">
    <property type="protein sequence ID" value="KAF2833822.1"/>
    <property type="molecule type" value="Genomic_DNA"/>
</dbReference>
<dbReference type="Proteomes" id="UP000799424">
    <property type="component" value="Unassembled WGS sequence"/>
</dbReference>
<keyword evidence="1" id="KW-0472">Membrane</keyword>